<gene>
    <name evidence="4" type="ORF">LCGC14_0736670</name>
</gene>
<dbReference type="PANTHER" id="PTHR16943:SF8">
    <property type="entry name" value="2-METHYLCITRATE DEHYDRATASE"/>
    <property type="match status" value="1"/>
</dbReference>
<evidence type="ECO:0000259" key="3">
    <source>
        <dbReference type="Pfam" id="PF19305"/>
    </source>
</evidence>
<sequence length="461" mass="48336">MTDATGHSVSDQLANWIAGLTDADIPETARRATEDTVIDTVGLTVAALDTDYGRAVRRAFDQRGTCTVWGLDQGFESAAAPVINGTCGHGEDYDNTYEGCPVHSGVVIVPALFAAGESLNLSAGAVARGLVIGIEIANRLGQVSGTGVHTAGFHPTAILGCMGAAAGAAHAMGQTPAQIRDTLGVAGSMASGIIEYLADGTWTKRMHPGWAAQAGMRAAQMGAAGFRGPRTVFEGVHGLYAAFAPSITPDFSLLTGELGTRWEAANVAFKPYACGTMTQPFIDCAVRLGERGIKPEDIKAITCEVGEGTVHRLWEPLELKRKPPTAYAAKFSSPYTIAAGLIHGDAGLAQFTDAAVTDPRALALAAKVNYAIDPNNEYPRNYTGHIRAELNDGTVIEERQAQMRGGTREPMSREDILKKARANLGFAGRSDTAAQQLADFATGLFGSDAPFTAGTLRRLGA</sequence>
<dbReference type="InterPro" id="IPR005656">
    <property type="entry name" value="MmgE_PrpD"/>
</dbReference>
<organism evidence="4">
    <name type="scientific">marine sediment metagenome</name>
    <dbReference type="NCBI Taxonomy" id="412755"/>
    <lineage>
        <taxon>unclassified sequences</taxon>
        <taxon>metagenomes</taxon>
        <taxon>ecological metagenomes</taxon>
    </lineage>
</organism>
<comment type="similarity">
    <text evidence="1">Belongs to the PrpD family.</text>
</comment>
<dbReference type="InterPro" id="IPR045336">
    <property type="entry name" value="MmgE_PrpD_N"/>
</dbReference>
<dbReference type="Gene3D" id="1.10.4100.10">
    <property type="entry name" value="2-methylcitrate dehydratase PrpD"/>
    <property type="match status" value="1"/>
</dbReference>
<dbReference type="EMBL" id="LAZR01001724">
    <property type="protein sequence ID" value="KKN40098.1"/>
    <property type="molecule type" value="Genomic_DNA"/>
</dbReference>
<dbReference type="GO" id="GO:0016829">
    <property type="term" value="F:lyase activity"/>
    <property type="evidence" value="ECO:0007669"/>
    <property type="project" value="InterPro"/>
</dbReference>
<dbReference type="Gene3D" id="3.30.1330.120">
    <property type="entry name" value="2-methylcitrate dehydratase PrpD"/>
    <property type="match status" value="1"/>
</dbReference>
<reference evidence="4" key="1">
    <citation type="journal article" date="2015" name="Nature">
        <title>Complex archaea that bridge the gap between prokaryotes and eukaryotes.</title>
        <authorList>
            <person name="Spang A."/>
            <person name="Saw J.H."/>
            <person name="Jorgensen S.L."/>
            <person name="Zaremba-Niedzwiedzka K."/>
            <person name="Martijn J."/>
            <person name="Lind A.E."/>
            <person name="van Eijk R."/>
            <person name="Schleper C."/>
            <person name="Guy L."/>
            <person name="Ettema T.J."/>
        </authorList>
    </citation>
    <scope>NUCLEOTIDE SEQUENCE</scope>
</reference>
<feature type="domain" description="MmgE/PrpD C-terminal" evidence="3">
    <location>
        <begin position="272"/>
        <end position="431"/>
    </location>
</feature>
<dbReference type="InterPro" id="IPR045337">
    <property type="entry name" value="MmgE_PrpD_C"/>
</dbReference>
<dbReference type="InterPro" id="IPR042188">
    <property type="entry name" value="MmgE/PrpD_sf_2"/>
</dbReference>
<name>A0A0F9TF28_9ZZZZ</name>
<dbReference type="Pfam" id="PF03972">
    <property type="entry name" value="MmgE_PrpD_N"/>
    <property type="match status" value="1"/>
</dbReference>
<dbReference type="PANTHER" id="PTHR16943">
    <property type="entry name" value="2-METHYLCITRATE DEHYDRATASE-RELATED"/>
    <property type="match status" value="1"/>
</dbReference>
<dbReference type="InterPro" id="IPR042183">
    <property type="entry name" value="MmgE/PrpD_sf_1"/>
</dbReference>
<feature type="domain" description="MmgE/PrpD N-terminal" evidence="2">
    <location>
        <begin position="12"/>
        <end position="246"/>
    </location>
</feature>
<evidence type="ECO:0000259" key="2">
    <source>
        <dbReference type="Pfam" id="PF03972"/>
    </source>
</evidence>
<evidence type="ECO:0008006" key="5">
    <source>
        <dbReference type="Google" id="ProtNLM"/>
    </source>
</evidence>
<evidence type="ECO:0000256" key="1">
    <source>
        <dbReference type="ARBA" id="ARBA00006174"/>
    </source>
</evidence>
<proteinExistence type="inferred from homology"/>
<accession>A0A0F9TF28</accession>
<dbReference type="Pfam" id="PF19305">
    <property type="entry name" value="MmgE_PrpD_C"/>
    <property type="match status" value="1"/>
</dbReference>
<dbReference type="InterPro" id="IPR036148">
    <property type="entry name" value="MmgE/PrpD_sf"/>
</dbReference>
<dbReference type="AlphaFoldDB" id="A0A0F9TF28"/>
<comment type="caution">
    <text evidence="4">The sequence shown here is derived from an EMBL/GenBank/DDBJ whole genome shotgun (WGS) entry which is preliminary data.</text>
</comment>
<dbReference type="SUPFAM" id="SSF103378">
    <property type="entry name" value="2-methylcitrate dehydratase PrpD"/>
    <property type="match status" value="1"/>
</dbReference>
<protein>
    <recommendedName>
        <fullName evidence="5">MmgE/PrpD family protein</fullName>
    </recommendedName>
</protein>
<evidence type="ECO:0000313" key="4">
    <source>
        <dbReference type="EMBL" id="KKN40098.1"/>
    </source>
</evidence>